<dbReference type="PRINTS" id="PR01776">
    <property type="entry name" value="HPOMPFAMILY"/>
</dbReference>
<feature type="region of interest" description="Disordered" evidence="1">
    <location>
        <begin position="75"/>
        <end position="97"/>
    </location>
</feature>
<dbReference type="PATRIC" id="fig|182217.3.peg.965"/>
<dbReference type="RefSeq" id="WP_014661041.1">
    <property type="nucleotide sequence ID" value="NC_017737.1"/>
</dbReference>
<dbReference type="KEGG" id="hce:HCW_04520"/>
<sequence length="350" mass="39912">MKIQIATTILLPIFLCLSFVNAETYEEMKERITKEVLQEIAQKKDQEKAKEKALHDKIMQEELKKEIYREELEKDNHSKTHLIDNSQTKPNSSHSQYERIFNTKEILDYNIMKKPNSNTSTNTTTNATSQQPHSSSNQSQPVKQSQKVSRQTITYNPTKDAYEGSDYVDTNSVYFGIGYEYGSVNSNGFDILLGYKWMGQQENTKWTGARVGVFSSLSFYTSSLFNSVVNNGIYPVYINYGVYSDWLIDAYNGENFFFGFRLGGALAGTSYFALNANDSLESSNAVPILGSSFQFLVDLGMRLGIFHHSLELGVKIPTLNDSLDFSNYGYGNVPIPRNYTFYLNYIYNYK</sequence>
<dbReference type="InterPro" id="IPR002718">
    <property type="entry name" value="OMP_Helicobacter"/>
</dbReference>
<evidence type="ECO:0000313" key="3">
    <source>
        <dbReference type="EMBL" id="AFI04171.1"/>
    </source>
</evidence>
<organism evidence="3 4">
    <name type="scientific">Helicobacter cetorum (strain ATCC BAA-429 / MIT 00-7128)</name>
    <dbReference type="NCBI Taxonomy" id="182217"/>
    <lineage>
        <taxon>Bacteria</taxon>
        <taxon>Pseudomonadati</taxon>
        <taxon>Campylobacterota</taxon>
        <taxon>Epsilonproteobacteria</taxon>
        <taxon>Campylobacterales</taxon>
        <taxon>Helicobacteraceae</taxon>
        <taxon>Helicobacter</taxon>
    </lineage>
</organism>
<accession>I0EMK2</accession>
<keyword evidence="4" id="KW-1185">Reference proteome</keyword>
<dbReference type="Proteomes" id="UP000005010">
    <property type="component" value="Chromosome"/>
</dbReference>
<dbReference type="EMBL" id="CP003479">
    <property type="protein sequence ID" value="AFI04171.1"/>
    <property type="molecule type" value="Genomic_DNA"/>
</dbReference>
<evidence type="ECO:0000256" key="1">
    <source>
        <dbReference type="SAM" id="MobiDB-lite"/>
    </source>
</evidence>
<dbReference type="AlphaFoldDB" id="I0EMK2"/>
<reference evidence="4" key="1">
    <citation type="submission" date="2012-04" db="EMBL/GenBank/DDBJ databases">
        <title>Complete genome sequence of Helicobacter cetorum strain MIT 00-7128.</title>
        <authorList>
            <person name="Kersulyte D."/>
            <person name="Berg D.E."/>
        </authorList>
    </citation>
    <scope>NUCLEOTIDE SEQUENCE [LARGE SCALE GENOMIC DNA]</scope>
    <source>
        <strain evidence="4">MIT 00-7128</strain>
    </source>
</reference>
<proteinExistence type="predicted"/>
<evidence type="ECO:0000313" key="4">
    <source>
        <dbReference type="Proteomes" id="UP000005010"/>
    </source>
</evidence>
<feature type="compositionally biased region" description="Low complexity" evidence="1">
    <location>
        <begin position="116"/>
        <end position="150"/>
    </location>
</feature>
<dbReference type="Pfam" id="PF01856">
    <property type="entry name" value="HP_OMP"/>
    <property type="match status" value="1"/>
</dbReference>
<feature type="compositionally biased region" description="Polar residues" evidence="1">
    <location>
        <begin position="83"/>
        <end position="95"/>
    </location>
</feature>
<feature type="region of interest" description="Disordered" evidence="1">
    <location>
        <begin position="113"/>
        <end position="150"/>
    </location>
</feature>
<protein>
    <submittedName>
        <fullName evidence="3">Putative Outer membrane protein</fullName>
    </submittedName>
</protein>
<name>I0EMK2_HELC0</name>
<keyword evidence="2" id="KW-0732">Signal</keyword>
<feature type="signal peptide" evidence="2">
    <location>
        <begin position="1"/>
        <end position="22"/>
    </location>
</feature>
<feature type="chain" id="PRO_5003625632" evidence="2">
    <location>
        <begin position="23"/>
        <end position="350"/>
    </location>
</feature>
<dbReference type="STRING" id="182217.HCW_04520"/>
<dbReference type="CDD" id="cd22249">
    <property type="entry name" value="UDM1_RNF168_RNF169-like"/>
    <property type="match status" value="1"/>
</dbReference>
<evidence type="ECO:0000256" key="2">
    <source>
        <dbReference type="SAM" id="SignalP"/>
    </source>
</evidence>
<dbReference type="HOGENOM" id="CLU_791730_0_0_7"/>
<gene>
    <name evidence="3" type="ordered locus">HCW_04520</name>
</gene>